<feature type="non-terminal residue" evidence="2">
    <location>
        <position position="138"/>
    </location>
</feature>
<dbReference type="EMBL" id="CADCUG010000123">
    <property type="protein sequence ID" value="CAA9347790.1"/>
    <property type="molecule type" value="Genomic_DNA"/>
</dbReference>
<gene>
    <name evidence="2" type="ORF">AVDCRST_MAG29-2002</name>
</gene>
<feature type="region of interest" description="Disordered" evidence="1">
    <location>
        <begin position="52"/>
        <end position="138"/>
    </location>
</feature>
<dbReference type="AlphaFoldDB" id="A0A6J4M262"/>
<evidence type="ECO:0000313" key="2">
    <source>
        <dbReference type="EMBL" id="CAA9347790.1"/>
    </source>
</evidence>
<protein>
    <submittedName>
        <fullName evidence="2">Uncharacterized protein</fullName>
    </submittedName>
</protein>
<feature type="compositionally biased region" description="Gly residues" evidence="1">
    <location>
        <begin position="67"/>
        <end position="80"/>
    </location>
</feature>
<sequence length="138" mass="14683">ARVLGAHLGATTRARQWWRARVGCRAVGGCGVGVGAGRRHARWLLRALLRARLPHQRPRRQRRSPVHGGGAAAAGHGAGGAPCQRPCTSGRRLRPGRLEPADSGGGRHHRPGCGTRARTPADAADRRRPSCQPTARTL</sequence>
<evidence type="ECO:0000256" key="1">
    <source>
        <dbReference type="SAM" id="MobiDB-lite"/>
    </source>
</evidence>
<accession>A0A6J4M262</accession>
<reference evidence="2" key="1">
    <citation type="submission" date="2020-02" db="EMBL/GenBank/DDBJ databases">
        <authorList>
            <person name="Meier V. D."/>
        </authorList>
    </citation>
    <scope>NUCLEOTIDE SEQUENCE</scope>
    <source>
        <strain evidence="2">AVDCRST_MAG29</strain>
    </source>
</reference>
<name>A0A6J4M262_9ACTN</name>
<organism evidence="2">
    <name type="scientific">uncultured Nocardioidaceae bacterium</name>
    <dbReference type="NCBI Taxonomy" id="253824"/>
    <lineage>
        <taxon>Bacteria</taxon>
        <taxon>Bacillati</taxon>
        <taxon>Actinomycetota</taxon>
        <taxon>Actinomycetes</taxon>
        <taxon>Propionibacteriales</taxon>
        <taxon>Nocardioidaceae</taxon>
        <taxon>environmental samples</taxon>
    </lineage>
</organism>
<proteinExistence type="predicted"/>
<feature type="non-terminal residue" evidence="2">
    <location>
        <position position="1"/>
    </location>
</feature>
<feature type="compositionally biased region" description="Basic residues" evidence="1">
    <location>
        <begin position="52"/>
        <end position="65"/>
    </location>
</feature>